<evidence type="ECO:0000259" key="1">
    <source>
        <dbReference type="Pfam" id="PF00078"/>
    </source>
</evidence>
<proteinExistence type="predicted"/>
<feature type="domain" description="Reverse transcriptase" evidence="1">
    <location>
        <begin position="149"/>
        <end position="305"/>
    </location>
</feature>
<keyword evidence="2" id="KW-0548">Nucleotidyltransferase</keyword>
<protein>
    <submittedName>
        <fullName evidence="2">RNA-directed DNA polymerase, eukaryota</fullName>
    </submittedName>
</protein>
<dbReference type="PANTHER" id="PTHR46890">
    <property type="entry name" value="NON-LTR RETROLELEMENT REVERSE TRANSCRIPTASE-LIKE PROTEIN-RELATED"/>
    <property type="match status" value="1"/>
</dbReference>
<dbReference type="InterPro" id="IPR000477">
    <property type="entry name" value="RT_dom"/>
</dbReference>
<accession>A0ABQ4Y4E5</accession>
<dbReference type="EMBL" id="BQNB010010051">
    <property type="protein sequence ID" value="GJS72037.1"/>
    <property type="molecule type" value="Genomic_DNA"/>
</dbReference>
<gene>
    <name evidence="2" type="ORF">Tco_0704878</name>
</gene>
<name>A0ABQ4Y4E5_9ASTR</name>
<dbReference type="Proteomes" id="UP001151760">
    <property type="component" value="Unassembled WGS sequence"/>
</dbReference>
<keyword evidence="2" id="KW-0808">Transferase</keyword>
<comment type="caution">
    <text evidence="2">The sequence shown here is derived from an EMBL/GenBank/DDBJ whole genome shotgun (WGS) entry which is preliminary data.</text>
</comment>
<dbReference type="InterPro" id="IPR052343">
    <property type="entry name" value="Retrotransposon-Effector_Assoc"/>
</dbReference>
<evidence type="ECO:0000313" key="2">
    <source>
        <dbReference type="EMBL" id="GJS72037.1"/>
    </source>
</evidence>
<dbReference type="InterPro" id="IPR043502">
    <property type="entry name" value="DNA/RNA_pol_sf"/>
</dbReference>
<dbReference type="GO" id="GO:0003964">
    <property type="term" value="F:RNA-directed DNA polymerase activity"/>
    <property type="evidence" value="ECO:0007669"/>
    <property type="project" value="UniProtKB-KW"/>
</dbReference>
<sequence length="539" mass="62479">MEVLNSLQDLDKLDVMELAQKAKIKWAIEGDENSKWIESPILVKSEFLSYFASRFDKPPEYRLHIDMDFPNKLSLDQQADLENNITREEIKKAVWDCGVDKSPGPDGFTFDFYRRYWTFLENDVVEVVLYFFNYGQFPKGSNSSFITLIPKTQEAKMMKDFRPITLIGSLYKIIAKILAIRMGAVLEDLVNDVQSAFVAKRQILGGPFILNELFQWYKMKKKHSMIFKVDFEKAYDLVRWDYLDDILKKFGFGEKWCGWIRNCLLSSKGSVIVNGSPTKEFQFHRGLKHGYPLSPFLVILIMECLHISMQRVVDAGLFRGSSENGIHTMSFCNGIEHNGKKQIWVKWNKVLASKEKGGLGVSSFYALNRALLFKWVWRFRTQQLALWTKVIKWIHGEDGKLGNGEDTRFWEDKWRGDNTFKSDYPRMYALETQKNVLVASKISHADILCSFRRAPRGGVKESQFFHLVKNVEGVTFVDMKDRWRWSLEGCGDFSVASVRKVLDDSLLPIISSKTRWIKAVPIKTYFSLGKLGFDSYLLD</sequence>
<reference evidence="2" key="1">
    <citation type="journal article" date="2022" name="Int. J. Mol. Sci.">
        <title>Draft Genome of Tanacetum Coccineum: Genomic Comparison of Closely Related Tanacetum-Family Plants.</title>
        <authorList>
            <person name="Yamashiro T."/>
            <person name="Shiraishi A."/>
            <person name="Nakayama K."/>
            <person name="Satake H."/>
        </authorList>
    </citation>
    <scope>NUCLEOTIDE SEQUENCE</scope>
</reference>
<dbReference type="PANTHER" id="PTHR46890:SF50">
    <property type="entry name" value="RNA-DIRECTED DNA POLYMERASE, EUKARYOTA, REVERSE TRANSCRIPTASE ZINC-BINDING DOMAIN PROTEIN-RELATED"/>
    <property type="match status" value="1"/>
</dbReference>
<organism evidence="2 3">
    <name type="scientific">Tanacetum coccineum</name>
    <dbReference type="NCBI Taxonomy" id="301880"/>
    <lineage>
        <taxon>Eukaryota</taxon>
        <taxon>Viridiplantae</taxon>
        <taxon>Streptophyta</taxon>
        <taxon>Embryophyta</taxon>
        <taxon>Tracheophyta</taxon>
        <taxon>Spermatophyta</taxon>
        <taxon>Magnoliopsida</taxon>
        <taxon>eudicotyledons</taxon>
        <taxon>Gunneridae</taxon>
        <taxon>Pentapetalae</taxon>
        <taxon>asterids</taxon>
        <taxon>campanulids</taxon>
        <taxon>Asterales</taxon>
        <taxon>Asteraceae</taxon>
        <taxon>Asteroideae</taxon>
        <taxon>Anthemideae</taxon>
        <taxon>Anthemidinae</taxon>
        <taxon>Tanacetum</taxon>
    </lineage>
</organism>
<keyword evidence="3" id="KW-1185">Reference proteome</keyword>
<evidence type="ECO:0000313" key="3">
    <source>
        <dbReference type="Proteomes" id="UP001151760"/>
    </source>
</evidence>
<keyword evidence="2" id="KW-0695">RNA-directed DNA polymerase</keyword>
<dbReference type="Pfam" id="PF00078">
    <property type="entry name" value="RVT_1"/>
    <property type="match status" value="1"/>
</dbReference>
<dbReference type="SUPFAM" id="SSF56672">
    <property type="entry name" value="DNA/RNA polymerases"/>
    <property type="match status" value="1"/>
</dbReference>
<reference evidence="2" key="2">
    <citation type="submission" date="2022-01" db="EMBL/GenBank/DDBJ databases">
        <authorList>
            <person name="Yamashiro T."/>
            <person name="Shiraishi A."/>
            <person name="Satake H."/>
            <person name="Nakayama K."/>
        </authorList>
    </citation>
    <scope>NUCLEOTIDE SEQUENCE</scope>
</reference>